<dbReference type="Gramene" id="KOM47625">
    <property type="protein sequence ID" value="KOM47625"/>
    <property type="gene ID" value="LR48_Vigan07g132900"/>
</dbReference>
<evidence type="ECO:0000313" key="2">
    <source>
        <dbReference type="EMBL" id="KOM47625.1"/>
    </source>
</evidence>
<evidence type="ECO:0000313" key="3">
    <source>
        <dbReference type="Proteomes" id="UP000053144"/>
    </source>
</evidence>
<dbReference type="AlphaFoldDB" id="A0A0L9UXP6"/>
<organism evidence="2 3">
    <name type="scientific">Phaseolus angularis</name>
    <name type="common">Azuki bean</name>
    <name type="synonym">Vigna angularis</name>
    <dbReference type="NCBI Taxonomy" id="3914"/>
    <lineage>
        <taxon>Eukaryota</taxon>
        <taxon>Viridiplantae</taxon>
        <taxon>Streptophyta</taxon>
        <taxon>Embryophyta</taxon>
        <taxon>Tracheophyta</taxon>
        <taxon>Spermatophyta</taxon>
        <taxon>Magnoliopsida</taxon>
        <taxon>eudicotyledons</taxon>
        <taxon>Gunneridae</taxon>
        <taxon>Pentapetalae</taxon>
        <taxon>rosids</taxon>
        <taxon>fabids</taxon>
        <taxon>Fabales</taxon>
        <taxon>Fabaceae</taxon>
        <taxon>Papilionoideae</taxon>
        <taxon>50 kb inversion clade</taxon>
        <taxon>NPAAA clade</taxon>
        <taxon>indigoferoid/millettioid clade</taxon>
        <taxon>Phaseoleae</taxon>
        <taxon>Vigna</taxon>
    </lineage>
</organism>
<evidence type="ECO:0000256" key="1">
    <source>
        <dbReference type="SAM" id="MobiDB-lite"/>
    </source>
</evidence>
<proteinExistence type="predicted"/>
<accession>A0A0L9UXP6</accession>
<feature type="region of interest" description="Disordered" evidence="1">
    <location>
        <begin position="1"/>
        <end position="27"/>
    </location>
</feature>
<sequence length="280" mass="31481">MPPTVQQYQSQQYNTSAQTTPQPSTSEPTLKELLEQMTMQNLKFKQESMKIQQETQAAMQNLSDQIGQMTTLALEENAEYYAHQARISSNSDPGRPISSSTTLPILKEVEVSIPQSDYIDDYTVDGYVTDNHIVAEHVFNSPSEPESESDIDNACNFQTDSCYEVVSKAQYDELGLGVIPLHDISVEPFCTNHTAGGTYKLDEQTPTIEDIGASTQNDFNINWHLLNPLNNNICGLDPAVEDISLLDQIWRMKQFVLNTFMLDPEGKNISLQIQNWQLPP</sequence>
<name>A0A0L9UXP6_PHAAN</name>
<reference evidence="3" key="1">
    <citation type="journal article" date="2015" name="Proc. Natl. Acad. Sci. U.S.A.">
        <title>Genome sequencing of adzuki bean (Vigna angularis) provides insight into high starch and low fat accumulation and domestication.</title>
        <authorList>
            <person name="Yang K."/>
            <person name="Tian Z."/>
            <person name="Chen C."/>
            <person name="Luo L."/>
            <person name="Zhao B."/>
            <person name="Wang Z."/>
            <person name="Yu L."/>
            <person name="Li Y."/>
            <person name="Sun Y."/>
            <person name="Li W."/>
            <person name="Chen Y."/>
            <person name="Li Y."/>
            <person name="Zhang Y."/>
            <person name="Ai D."/>
            <person name="Zhao J."/>
            <person name="Shang C."/>
            <person name="Ma Y."/>
            <person name="Wu B."/>
            <person name="Wang M."/>
            <person name="Gao L."/>
            <person name="Sun D."/>
            <person name="Zhang P."/>
            <person name="Guo F."/>
            <person name="Wang W."/>
            <person name="Li Y."/>
            <person name="Wang J."/>
            <person name="Varshney R.K."/>
            <person name="Wang J."/>
            <person name="Ling H.Q."/>
            <person name="Wan P."/>
        </authorList>
    </citation>
    <scope>NUCLEOTIDE SEQUENCE</scope>
    <source>
        <strain evidence="3">cv. Jingnong 6</strain>
    </source>
</reference>
<feature type="compositionally biased region" description="Low complexity" evidence="1">
    <location>
        <begin position="15"/>
        <end position="27"/>
    </location>
</feature>
<feature type="compositionally biased region" description="Polar residues" evidence="1">
    <location>
        <begin position="1"/>
        <end position="14"/>
    </location>
</feature>
<dbReference type="Proteomes" id="UP000053144">
    <property type="component" value="Chromosome 7"/>
</dbReference>
<protein>
    <submittedName>
        <fullName evidence="2">Uncharacterized protein</fullName>
    </submittedName>
</protein>
<gene>
    <name evidence="2" type="ORF">LR48_Vigan07g132900</name>
</gene>
<dbReference type="EMBL" id="CM003377">
    <property type="protein sequence ID" value="KOM47625.1"/>
    <property type="molecule type" value="Genomic_DNA"/>
</dbReference>